<feature type="region of interest" description="Disordered" evidence="6">
    <location>
        <begin position="88"/>
        <end position="141"/>
    </location>
</feature>
<accession>A0A168QTS0</accession>
<evidence type="ECO:0000256" key="3">
    <source>
        <dbReference type="ARBA" id="ARBA00023002"/>
    </source>
</evidence>
<evidence type="ECO:0000313" key="7">
    <source>
        <dbReference type="EMBL" id="SAM05542.1"/>
    </source>
</evidence>
<feature type="region of interest" description="Disordered" evidence="6">
    <location>
        <begin position="1"/>
        <end position="75"/>
    </location>
</feature>
<name>A0A168QTS0_ABSGL</name>
<keyword evidence="2 5" id="KW-0479">Metal-binding</keyword>
<comment type="cofactor">
    <cofactor evidence="5">
        <name>Fe(2+)</name>
        <dbReference type="ChEBI" id="CHEBI:29033"/>
    </cofactor>
    <text evidence="5">Binds 1 Fe(2+) ion per subunit.</text>
</comment>
<evidence type="ECO:0000256" key="5">
    <source>
        <dbReference type="PIRSR" id="PIRSR604294-1"/>
    </source>
</evidence>
<dbReference type="PANTHER" id="PTHR10543">
    <property type="entry name" value="BETA-CAROTENE DIOXYGENASE"/>
    <property type="match status" value="1"/>
</dbReference>
<evidence type="ECO:0000256" key="1">
    <source>
        <dbReference type="ARBA" id="ARBA00006787"/>
    </source>
</evidence>
<feature type="compositionally biased region" description="Polar residues" evidence="6">
    <location>
        <begin position="56"/>
        <end position="75"/>
    </location>
</feature>
<protein>
    <submittedName>
        <fullName evidence="7">Uncharacterized protein</fullName>
    </submittedName>
</protein>
<keyword evidence="3" id="KW-0560">Oxidoreductase</keyword>
<organism evidence="7">
    <name type="scientific">Absidia glauca</name>
    <name type="common">Pin mould</name>
    <dbReference type="NCBI Taxonomy" id="4829"/>
    <lineage>
        <taxon>Eukaryota</taxon>
        <taxon>Fungi</taxon>
        <taxon>Fungi incertae sedis</taxon>
        <taxon>Mucoromycota</taxon>
        <taxon>Mucoromycotina</taxon>
        <taxon>Mucoromycetes</taxon>
        <taxon>Mucorales</taxon>
        <taxon>Cunninghamellaceae</taxon>
        <taxon>Absidia</taxon>
    </lineage>
</organism>
<reference evidence="7" key="1">
    <citation type="submission" date="2016-04" db="EMBL/GenBank/DDBJ databases">
        <authorList>
            <person name="Evans L.H."/>
            <person name="Alamgir A."/>
            <person name="Owens N."/>
            <person name="Weber N.D."/>
            <person name="Virtaneva K."/>
            <person name="Barbian K."/>
            <person name="Babar A."/>
            <person name="Rosenke K."/>
        </authorList>
    </citation>
    <scope>NUCLEOTIDE SEQUENCE [LARGE SCALE GENOMIC DNA]</scope>
    <source>
        <strain evidence="7">CBS 101.48</strain>
    </source>
</reference>
<sequence>MSTVEDSIKAAPPKDTDHKHDEDNDDEEFTVVDVSSSSSTSDLLASKPSSQHTVEDTNNMHTIEGDNNNTPHTEQENSIIDIQSNDTPLAEENAPTTNDKEIRASPSDNKDKEGSSNDQLDTTAIKSTTATNTSSSIEMHSNTITDDTDVWKDKTDAPALTTPTLALTDATHDPWKEESQQAYLHHQDDDTIQVENEKDYTELVQATTEAAAPLHQKPPPVLDTETSHRKGFQNASDMDQIVDLEVSGQLPDWLTGEHYTIGPGIYDVKYLRKVEIDGEIQHASSYFTFGHWFDTLPLLNRFDLNGPRNTISYRNRLPNRRLIEKIREHHGYTPPHPASVFKTNSNQTILSKFMKSNAKASKPDAELCGARLLPSIPGIVGRLFAQNSAKHIQELDPFDLSPTRLFTWDEINPKFKGYSSCPNGQFDSQTGEYINFTMEVGYQSSQYHFFSISDRDPQGTVIATLNAPTAYVNSFSITPKYIVFALYPMIANTSGMKFSWNESILDSFNFAPNESTMIYVISREKQMVSAVFRTASCFAFHHVNAFEDVTQRGNNVYVDMICYSDDTIAHQLTTGSLRHPETMHPSRLATSEVRRYALINVEEEHLAYLANQSSLPGGGSNKGSGSSVGISGRFSSVFGNMLRGNSAKKQSIPGAAAATTTSMGSGADDTKSSAYSWMPLATYELLVQPSLELPQINPDYNMHNYKFMYTLGFSAATSIMDGQIWDSIVKTDVSRKAIVASWHQEHCYPSEAVFIPRPRTTTTPGSGGGQGGDYIDQQQQQQHQEDDGVLVSVVMDSARATSFLLILDAITLHVLATADLDTLVPISFAHGTYRLRH</sequence>
<dbReference type="GO" id="GO:0016121">
    <property type="term" value="P:carotene catabolic process"/>
    <property type="evidence" value="ECO:0007669"/>
    <property type="project" value="TreeGrafter"/>
</dbReference>
<dbReference type="OMA" id="SVHMDLH"/>
<dbReference type="OrthoDB" id="407010at2759"/>
<dbReference type="InterPro" id="IPR004294">
    <property type="entry name" value="Carotenoid_Oase"/>
</dbReference>
<proteinExistence type="inferred from homology"/>
<feature type="compositionally biased region" description="Basic and acidic residues" evidence="6">
    <location>
        <begin position="98"/>
        <end position="115"/>
    </location>
</feature>
<evidence type="ECO:0000256" key="4">
    <source>
        <dbReference type="ARBA" id="ARBA00023004"/>
    </source>
</evidence>
<evidence type="ECO:0000256" key="2">
    <source>
        <dbReference type="ARBA" id="ARBA00022723"/>
    </source>
</evidence>
<dbReference type="Pfam" id="PF03055">
    <property type="entry name" value="RPE65"/>
    <property type="match status" value="1"/>
</dbReference>
<feature type="compositionally biased region" description="Basic and acidic residues" evidence="6">
    <location>
        <begin position="1"/>
        <end position="22"/>
    </location>
</feature>
<feature type="compositionally biased region" description="Low complexity" evidence="6">
    <location>
        <begin position="122"/>
        <end position="137"/>
    </location>
</feature>
<keyword evidence="4 5" id="KW-0408">Iron</keyword>
<dbReference type="AlphaFoldDB" id="A0A168QTS0"/>
<keyword evidence="8" id="KW-1185">Reference proteome</keyword>
<comment type="similarity">
    <text evidence="1">Belongs to the carotenoid oxygenase family.</text>
</comment>
<feature type="region of interest" description="Disordered" evidence="6">
    <location>
        <begin position="756"/>
        <end position="781"/>
    </location>
</feature>
<feature type="compositionally biased region" description="Low complexity" evidence="6">
    <location>
        <begin position="654"/>
        <end position="667"/>
    </location>
</feature>
<gene>
    <name evidence="7" type="primary">ABSGL_11417.1 scaffold 12295</name>
</gene>
<dbReference type="GO" id="GO:0046872">
    <property type="term" value="F:metal ion binding"/>
    <property type="evidence" value="ECO:0007669"/>
    <property type="project" value="UniProtKB-KW"/>
</dbReference>
<dbReference type="Proteomes" id="UP000078561">
    <property type="component" value="Unassembled WGS sequence"/>
</dbReference>
<evidence type="ECO:0000313" key="8">
    <source>
        <dbReference type="Proteomes" id="UP000078561"/>
    </source>
</evidence>
<dbReference type="InParanoid" id="A0A168QTS0"/>
<dbReference type="PANTHER" id="PTHR10543:SF24">
    <property type="entry name" value="CAROTENOID ISOMEROOXYGENASE"/>
    <property type="match status" value="1"/>
</dbReference>
<feature type="binding site" evidence="5">
    <location>
        <position position="541"/>
    </location>
    <ligand>
        <name>Fe cation</name>
        <dbReference type="ChEBI" id="CHEBI:24875"/>
        <note>catalytic</note>
    </ligand>
</feature>
<evidence type="ECO:0000256" key="6">
    <source>
        <dbReference type="SAM" id="MobiDB-lite"/>
    </source>
</evidence>
<dbReference type="GO" id="GO:0010436">
    <property type="term" value="F:carotenoid dioxygenase activity"/>
    <property type="evidence" value="ECO:0007669"/>
    <property type="project" value="TreeGrafter"/>
</dbReference>
<feature type="region of interest" description="Disordered" evidence="6">
    <location>
        <begin position="649"/>
        <end position="668"/>
    </location>
</feature>
<feature type="binding site" evidence="5">
    <location>
        <position position="830"/>
    </location>
    <ligand>
        <name>Fe cation</name>
        <dbReference type="ChEBI" id="CHEBI:24875"/>
        <note>catalytic</note>
    </ligand>
</feature>
<dbReference type="EMBL" id="LT554468">
    <property type="protein sequence ID" value="SAM05542.1"/>
    <property type="molecule type" value="Genomic_DNA"/>
</dbReference>
<dbReference type="STRING" id="4829.A0A168QTS0"/>
<feature type="compositionally biased region" description="Low complexity" evidence="6">
    <location>
        <begin position="35"/>
        <end position="50"/>
    </location>
</feature>